<feature type="compositionally biased region" description="Basic residues" evidence="1">
    <location>
        <begin position="102"/>
        <end position="114"/>
    </location>
</feature>
<evidence type="ECO:0000256" key="1">
    <source>
        <dbReference type="SAM" id="MobiDB-lite"/>
    </source>
</evidence>
<name>A0A2S7RME1_ENTMU</name>
<feature type="region of interest" description="Disordered" evidence="1">
    <location>
        <begin position="93"/>
        <end position="129"/>
    </location>
</feature>
<protein>
    <submittedName>
        <fullName evidence="2">Uncharacterized protein</fullName>
    </submittedName>
</protein>
<dbReference type="AlphaFoldDB" id="A0A2S7RME1"/>
<gene>
    <name evidence="2" type="ORF">CUS89_15835</name>
</gene>
<dbReference type="EMBL" id="PUAP01000073">
    <property type="protein sequence ID" value="PQF19506.1"/>
    <property type="molecule type" value="Genomic_DNA"/>
</dbReference>
<evidence type="ECO:0000313" key="3">
    <source>
        <dbReference type="Proteomes" id="UP000237934"/>
    </source>
</evidence>
<organism evidence="2 3">
    <name type="scientific">Enterococcus mundtii</name>
    <dbReference type="NCBI Taxonomy" id="53346"/>
    <lineage>
        <taxon>Bacteria</taxon>
        <taxon>Bacillati</taxon>
        <taxon>Bacillota</taxon>
        <taxon>Bacilli</taxon>
        <taxon>Lactobacillales</taxon>
        <taxon>Enterococcaceae</taxon>
        <taxon>Enterococcus</taxon>
    </lineage>
</organism>
<sequence length="144" mass="17069">MTKERLQIYIDPEHREALEELKELLAVEDSATDSALIRYIILELYRLKTKENIQMRGLLNRLDELLIYSNSFAETMDVDIFDLENSEKYKEVKTQQRGKWANSRRKKAKNKSQKRPVNNQKEKAKEEKIKSESLTYNALIAKYL</sequence>
<evidence type="ECO:0000313" key="2">
    <source>
        <dbReference type="EMBL" id="PQF19506.1"/>
    </source>
</evidence>
<dbReference type="Proteomes" id="UP000237934">
    <property type="component" value="Unassembled WGS sequence"/>
</dbReference>
<proteinExistence type="predicted"/>
<reference evidence="2 3" key="1">
    <citation type="journal article" date="2018" name="Pathog. Dis.">
        <title>Whole-genome sequencing based characterization of antimicrobial resistance in Enterococcus.</title>
        <authorList>
            <person name="Tyson G."/>
        </authorList>
    </citation>
    <scope>NUCLEOTIDE SEQUENCE [LARGE SCALE GENOMIC DNA]</scope>
    <source>
        <strain evidence="2 3">CVM N55263</strain>
    </source>
</reference>
<accession>A0A2S7RME1</accession>
<comment type="caution">
    <text evidence="2">The sequence shown here is derived from an EMBL/GenBank/DDBJ whole genome shotgun (WGS) entry which is preliminary data.</text>
</comment>
<dbReference type="RefSeq" id="WP_002318333.1">
    <property type="nucleotide sequence ID" value="NZ_PUAP01000073.1"/>
</dbReference>
<feature type="compositionally biased region" description="Basic and acidic residues" evidence="1">
    <location>
        <begin position="120"/>
        <end position="129"/>
    </location>
</feature>